<keyword evidence="1" id="KW-0472">Membrane</keyword>
<proteinExistence type="predicted"/>
<keyword evidence="1" id="KW-0812">Transmembrane</keyword>
<dbReference type="InterPro" id="IPR025461">
    <property type="entry name" value="ABA4-like"/>
</dbReference>
<gene>
    <name evidence="2" type="ORF">CHR90_05385</name>
</gene>
<organism evidence="2 3">
    <name type="scientific">Elstera cyanobacteriorum</name>
    <dbReference type="NCBI Taxonomy" id="2022747"/>
    <lineage>
        <taxon>Bacteria</taxon>
        <taxon>Pseudomonadati</taxon>
        <taxon>Pseudomonadota</taxon>
        <taxon>Alphaproteobacteria</taxon>
        <taxon>Rhodospirillales</taxon>
        <taxon>Rhodospirillaceae</taxon>
        <taxon>Elstera</taxon>
    </lineage>
</organism>
<feature type="transmembrane region" description="Helical" evidence="1">
    <location>
        <begin position="79"/>
        <end position="100"/>
    </location>
</feature>
<dbReference type="AlphaFoldDB" id="A0A255XTA0"/>
<dbReference type="Proteomes" id="UP000216361">
    <property type="component" value="Unassembled WGS sequence"/>
</dbReference>
<feature type="transmembrane region" description="Helical" evidence="1">
    <location>
        <begin position="6"/>
        <end position="28"/>
    </location>
</feature>
<feature type="transmembrane region" description="Helical" evidence="1">
    <location>
        <begin position="112"/>
        <end position="134"/>
    </location>
</feature>
<feature type="transmembrane region" description="Helical" evidence="1">
    <location>
        <begin position="40"/>
        <end position="59"/>
    </location>
</feature>
<comment type="caution">
    <text evidence="2">The sequence shown here is derived from an EMBL/GenBank/DDBJ whole genome shotgun (WGS) entry which is preliminary data.</text>
</comment>
<keyword evidence="1" id="KW-1133">Transmembrane helix</keyword>
<evidence type="ECO:0000313" key="2">
    <source>
        <dbReference type="EMBL" id="OYQ20143.1"/>
    </source>
</evidence>
<evidence type="ECO:0008006" key="4">
    <source>
        <dbReference type="Google" id="ProtNLM"/>
    </source>
</evidence>
<dbReference type="OrthoDB" id="345237at2"/>
<accession>A0A255XTA0</accession>
<protein>
    <recommendedName>
        <fullName evidence="4">DUF4281 domain-containing protein</fullName>
    </recommendedName>
</protein>
<dbReference type="Pfam" id="PF14108">
    <property type="entry name" value="ABA4-like"/>
    <property type="match status" value="1"/>
</dbReference>
<evidence type="ECO:0000313" key="3">
    <source>
        <dbReference type="Proteomes" id="UP000216361"/>
    </source>
</evidence>
<sequence>MMPFETLFSAASTLALCGWLLLALAILFRWPRLRDWGPGLAIPLTLSLLYTALIAVSWGQATGGFDRLASVRALFQSDGLLLAGWVHYLAYDLFLGAWIARDAESRRLPRALLIPVLPLAFLFGPAGFLLWLMIRTSHRAAFQEASA</sequence>
<keyword evidence="3" id="KW-1185">Reference proteome</keyword>
<reference evidence="2 3" key="1">
    <citation type="submission" date="2017-07" db="EMBL/GenBank/DDBJ databases">
        <title>Elstera cyanobacteriorum sp. nov., a novel bacterium isolated from cyanobacterial aggregates in a eutrophic lake.</title>
        <authorList>
            <person name="Cai H."/>
        </authorList>
    </citation>
    <scope>NUCLEOTIDE SEQUENCE [LARGE SCALE GENOMIC DNA]</scope>
    <source>
        <strain evidence="2 3">TH019</strain>
    </source>
</reference>
<dbReference type="EMBL" id="NOXS01000029">
    <property type="protein sequence ID" value="OYQ20143.1"/>
    <property type="molecule type" value="Genomic_DNA"/>
</dbReference>
<name>A0A255XTA0_9PROT</name>
<evidence type="ECO:0000256" key="1">
    <source>
        <dbReference type="SAM" id="Phobius"/>
    </source>
</evidence>